<comment type="subcellular location">
    <subcellularLocation>
        <location evidence="1">Host endoplasmic reticulum membrane</location>
    </subcellularLocation>
</comment>
<evidence type="ECO:0000256" key="9">
    <source>
        <dbReference type="ARBA" id="ARBA00023136"/>
    </source>
</evidence>
<evidence type="ECO:0000256" key="2">
    <source>
        <dbReference type="ARBA" id="ARBA00010355"/>
    </source>
</evidence>
<evidence type="ECO:0000256" key="1">
    <source>
        <dbReference type="ARBA" id="ARBA00004625"/>
    </source>
</evidence>
<protein>
    <recommendedName>
        <fullName evidence="3">Movement protein TGBp3</fullName>
    </recommendedName>
    <alternativeName>
        <fullName evidence="12">7 kDa protein</fullName>
    </alternativeName>
    <alternativeName>
        <fullName evidence="13">Triple gene block 3 protein</fullName>
    </alternativeName>
</protein>
<evidence type="ECO:0000256" key="3">
    <source>
        <dbReference type="ARBA" id="ARBA00013812"/>
    </source>
</evidence>
<dbReference type="EMBL" id="LC485538">
    <property type="protein sequence ID" value="BBL33644.1"/>
    <property type="molecule type" value="Genomic_RNA"/>
</dbReference>
<proteinExistence type="inferred from homology"/>
<evidence type="ECO:0000256" key="4">
    <source>
        <dbReference type="ARBA" id="ARBA00022448"/>
    </source>
</evidence>
<keyword evidence="6" id="KW-1043">Host membrane</keyword>
<name>A0A6J3ZY15_9VIRU</name>
<comment type="similarity">
    <text evidence="2">Belongs to the Tymovirales TGBp3 protein family.</text>
</comment>
<keyword evidence="10" id="KW-1038">Host endoplasmic reticulum</keyword>
<evidence type="ECO:0000256" key="13">
    <source>
        <dbReference type="ARBA" id="ARBA00033148"/>
    </source>
</evidence>
<dbReference type="Pfam" id="PF02495">
    <property type="entry name" value="TGBp3"/>
    <property type="match status" value="1"/>
</dbReference>
<organism evidence="14">
    <name type="scientific">Gaillardia latent virus</name>
    <dbReference type="NCBI Taxonomy" id="1468172"/>
    <lineage>
        <taxon>Viruses</taxon>
        <taxon>Riboviria</taxon>
        <taxon>Orthornavirae</taxon>
        <taxon>Kitrinoviricota</taxon>
        <taxon>Alsuviricetes</taxon>
        <taxon>Tymovirales</taxon>
        <taxon>Betaflexiviridae</taxon>
        <taxon>Quinvirinae</taxon>
        <taxon>Carlavirus</taxon>
        <taxon>Carlavirus latensgaillardiae</taxon>
    </lineage>
</organism>
<dbReference type="GO" id="GO:0044167">
    <property type="term" value="C:host cell endoplasmic reticulum membrane"/>
    <property type="evidence" value="ECO:0007669"/>
    <property type="project" value="UniProtKB-SubCell"/>
</dbReference>
<evidence type="ECO:0000256" key="7">
    <source>
        <dbReference type="ARBA" id="ARBA00022989"/>
    </source>
</evidence>
<keyword evidence="8" id="KW-0916">Viral movement protein</keyword>
<dbReference type="InterPro" id="IPR003411">
    <property type="entry name" value="TGBp3"/>
</dbReference>
<evidence type="ECO:0000256" key="6">
    <source>
        <dbReference type="ARBA" id="ARBA00022870"/>
    </source>
</evidence>
<evidence type="ECO:0000256" key="12">
    <source>
        <dbReference type="ARBA" id="ARBA00030266"/>
    </source>
</evidence>
<reference evidence="14" key="1">
    <citation type="journal article" date="2020" name="J. Gen. Plant Pathol.">
        <title>Identification and pathogenicity analysis of plant viruses infecting Valeriana fauriei in Japan.</title>
        <authorList>
            <person name="Uehara-Ichiki T."/>
            <person name="Ohashi M."/>
            <person name="Hanada K."/>
            <person name="Igarashi M."/>
            <person name="Hishida A."/>
        </authorList>
    </citation>
    <scope>NUCLEOTIDE SEQUENCE</scope>
    <source>
        <strain evidence="14">Vf1</strain>
    </source>
</reference>
<comment type="function">
    <text evidence="11">Plays a role in viral cell-to-cell propagation, by facilitating genome transport to neighboring plant cells through plasmosdesmata. May induce the formation of granular vesicles derived from the Endoplasmic reticulum, which align on actin filaments.</text>
</comment>
<evidence type="ECO:0000256" key="8">
    <source>
        <dbReference type="ARBA" id="ARBA00023031"/>
    </source>
</evidence>
<evidence type="ECO:0000256" key="5">
    <source>
        <dbReference type="ARBA" id="ARBA00022692"/>
    </source>
</evidence>
<keyword evidence="5" id="KW-0812">Transmembrane</keyword>
<keyword evidence="4" id="KW-0813">Transport</keyword>
<evidence type="ECO:0000256" key="10">
    <source>
        <dbReference type="ARBA" id="ARBA00023184"/>
    </source>
</evidence>
<sequence length="64" mass="6991">MLNRIQCLILVTSLVVSLCIAIFSNRGNTCVVVITGESVRIVGCEFTDNFVEFAKVVKPAGVRF</sequence>
<keyword evidence="9" id="KW-0472">Membrane</keyword>
<evidence type="ECO:0000256" key="11">
    <source>
        <dbReference type="ARBA" id="ARBA00025270"/>
    </source>
</evidence>
<dbReference type="GO" id="GO:0046740">
    <property type="term" value="P:transport of virus in host, cell to cell"/>
    <property type="evidence" value="ECO:0007669"/>
    <property type="project" value="UniProtKB-KW"/>
</dbReference>
<keyword evidence="7" id="KW-1133">Transmembrane helix</keyword>
<evidence type="ECO:0000313" key="14">
    <source>
        <dbReference type="EMBL" id="BBL33644.1"/>
    </source>
</evidence>
<accession>A0A6J3ZY15</accession>